<organism evidence="2 3">
    <name type="scientific">Candidatus Gallilactobacillus intestinavium</name>
    <dbReference type="NCBI Taxonomy" id="2840838"/>
    <lineage>
        <taxon>Bacteria</taxon>
        <taxon>Bacillati</taxon>
        <taxon>Bacillota</taxon>
        <taxon>Bacilli</taxon>
        <taxon>Lactobacillales</taxon>
        <taxon>Lactobacillaceae</taxon>
        <taxon>Lactobacillaceae incertae sedis</taxon>
        <taxon>Candidatus Gallilactobacillus</taxon>
    </lineage>
</organism>
<name>A0A9D9E8F7_9LACO</name>
<dbReference type="InterPro" id="IPR011379">
    <property type="entry name" value="MazG-related_GP37"/>
</dbReference>
<dbReference type="EMBL" id="JADIMP010000083">
    <property type="protein sequence ID" value="MBO8441755.1"/>
    <property type="molecule type" value="Genomic_DNA"/>
</dbReference>
<feature type="domain" description="NTP pyrophosphohydrolase MazG-like" evidence="1">
    <location>
        <begin position="22"/>
        <end position="93"/>
    </location>
</feature>
<reference evidence="2" key="1">
    <citation type="submission" date="2020-10" db="EMBL/GenBank/DDBJ databases">
        <authorList>
            <person name="Gilroy R."/>
        </authorList>
    </citation>
    <scope>NUCLEOTIDE SEQUENCE</scope>
    <source>
        <strain evidence="2">C6-149</strain>
    </source>
</reference>
<dbReference type="CDD" id="cd11541">
    <property type="entry name" value="NTP-PPase_u4"/>
    <property type="match status" value="1"/>
</dbReference>
<gene>
    <name evidence="2" type="ORF">IAA89_04935</name>
</gene>
<reference evidence="2" key="2">
    <citation type="journal article" date="2021" name="PeerJ">
        <title>Extensive microbial diversity within the chicken gut microbiome revealed by metagenomics and culture.</title>
        <authorList>
            <person name="Gilroy R."/>
            <person name="Ravi A."/>
            <person name="Getino M."/>
            <person name="Pursley I."/>
            <person name="Horton D.L."/>
            <person name="Alikhan N.F."/>
            <person name="Baker D."/>
            <person name="Gharbi K."/>
            <person name="Hall N."/>
            <person name="Watson M."/>
            <person name="Adriaenssens E.M."/>
            <person name="Foster-Nyarko E."/>
            <person name="Jarju S."/>
            <person name="Secka A."/>
            <person name="Antonio M."/>
            <person name="Oren A."/>
            <person name="Chaudhuri R.R."/>
            <person name="La Ragione R."/>
            <person name="Hildebrand F."/>
            <person name="Pallen M.J."/>
        </authorList>
    </citation>
    <scope>NUCLEOTIDE SEQUENCE</scope>
    <source>
        <strain evidence="2">C6-149</strain>
    </source>
</reference>
<evidence type="ECO:0000259" key="1">
    <source>
        <dbReference type="Pfam" id="PF03819"/>
    </source>
</evidence>
<sequence length="100" mass="11701">MDFNEYQKKAKRTLFGNEQVLTNITLGLANEAGQVVDLVQRYTFQGRKLDHDVLVHELGDALWYLSQIAEWADIDFNEVADKNIKDLNERYPDPENETWK</sequence>
<protein>
    <submittedName>
        <fullName evidence="2">Nucleoside triphosphate pyrophosphohydrolase family protein</fullName>
    </submittedName>
</protein>
<proteinExistence type="predicted"/>
<dbReference type="SUPFAM" id="SSF101386">
    <property type="entry name" value="all-alpha NTP pyrophosphatases"/>
    <property type="match status" value="1"/>
</dbReference>
<accession>A0A9D9E8F7</accession>
<evidence type="ECO:0000313" key="3">
    <source>
        <dbReference type="Proteomes" id="UP000823614"/>
    </source>
</evidence>
<dbReference type="PIRSF" id="PIRSF006639">
    <property type="entry name" value="UCP006639_pph"/>
    <property type="match status" value="1"/>
</dbReference>
<dbReference type="AlphaFoldDB" id="A0A9D9E8F7"/>
<evidence type="ECO:0000313" key="2">
    <source>
        <dbReference type="EMBL" id="MBO8441755.1"/>
    </source>
</evidence>
<dbReference type="Proteomes" id="UP000823614">
    <property type="component" value="Unassembled WGS sequence"/>
</dbReference>
<comment type="caution">
    <text evidence="2">The sequence shown here is derived from an EMBL/GenBank/DDBJ whole genome shotgun (WGS) entry which is preliminary data.</text>
</comment>
<dbReference type="Pfam" id="PF03819">
    <property type="entry name" value="MazG"/>
    <property type="match status" value="1"/>
</dbReference>
<dbReference type="InterPro" id="IPR004518">
    <property type="entry name" value="MazG-like_dom"/>
</dbReference>
<dbReference type="Gene3D" id="1.10.287.1080">
    <property type="entry name" value="MazG-like"/>
    <property type="match status" value="1"/>
</dbReference>